<keyword evidence="12" id="KW-0408">Iron</keyword>
<keyword evidence="13" id="KW-0411">Iron-sulfur</keyword>
<comment type="cofactor">
    <cofactor evidence="2">
        <name>[3Fe-4S] cluster</name>
        <dbReference type="ChEBI" id="CHEBI:21137"/>
    </cofactor>
</comment>
<dbReference type="Gene3D" id="2.160.20.60">
    <property type="entry name" value="Glutamate synthase, alpha subunit, C-terminal domain"/>
    <property type="match status" value="1"/>
</dbReference>
<gene>
    <name evidence="20" type="ORF">GBAR_LOCUS22394</name>
</gene>
<keyword evidence="9" id="KW-0479">Metal-binding</keyword>
<dbReference type="CDD" id="cd00713">
    <property type="entry name" value="GltS"/>
    <property type="match status" value="1"/>
</dbReference>
<name>A0AA35T3A3_GEOBA</name>
<dbReference type="Gene3D" id="3.60.20.10">
    <property type="entry name" value="Glutamine Phosphoribosylpyrophosphate, subunit 1, domain 1"/>
    <property type="match status" value="1"/>
</dbReference>
<dbReference type="Pfam" id="PF01645">
    <property type="entry name" value="Glu_synthase"/>
    <property type="match status" value="1"/>
</dbReference>
<evidence type="ECO:0000256" key="9">
    <source>
        <dbReference type="ARBA" id="ARBA00022723"/>
    </source>
</evidence>
<dbReference type="Proteomes" id="UP001174909">
    <property type="component" value="Unassembled WGS sequence"/>
</dbReference>
<dbReference type="PANTHER" id="PTHR11938">
    <property type="entry name" value="FAD NADPH DEHYDROGENASE/OXIDOREDUCTASE"/>
    <property type="match status" value="1"/>
</dbReference>
<sequence length="1332" mass="144643">MYKDLNEKDACGVGFIANRFGNRSHEIIKMATQAVTNLTHRGAVAADAKTGDGAGILTQIPEKLFQKELEKLGVHLASINDMGVGMIFLPRHDRSAQAQGRALVEKTLQQYGVPLLGWRSVPLDLSALGTKALETMPEIQQVLVGRPEQLADDAFERRLYLICKELEHRITAAGLDEFHIASFSHRTIVYKGLLVAPQLTQFYPDLENPDFEAALAVFHQRYSTNTSSTWMLAQPFHTLAHNGEINTLMGNRNWMRAREADLQSPLWNEHIQKLVPIINQHGSDSMSLDNVLELLTHSDRGILHAMMCLIPEAYEQIPDMPDVLKACYEYLSCVSEPWDGPSAVAFTDGVVVGASLDRNGLRPARYKVTEDGTVVMGSEVGIIELDDSCVVEKGRLGPGQMIAVDTTQGKLLKNSEIKHSIAEQKPYAEWVQKGIVTLPTEKDDASATTETVPEQLPMYQKAFGYMTEDVERFIKPMVTEAKEAIGSMGDDTPPAVISRHPRLLYSYFKQRFAQVTNPPIDSIRERLVMSLTTYLGRRHNLLTETEAHARLIRLPSPILTNSDLQALQELNIPDFQITTLSVCFPVSSGKRGLETALEALCECASEAVDAGITLLVLSDKDVNPDSAPIPMALAVGAVHHHLIREGKRMRVSLIAETGDAREEHHFAVLIGYGAAAVNPYLAFSTIVQLAEDDELAGLTATKAVETYKATVEKGILKIMAKMGISTVSSYRGAQIFEALGVNATVIDKCFTGTTSRLSGIGFAEIAAETLHFHTKAFSGSENDASLEEAGYFRFRRNGEFHAYNPTVFKSLHQFVKAGKSEDYEKYVDAVETGEPSSLRDLLAFKPSTPISIEEVEPAEDVVRRFTTGSMSFGALSRETHETLAIAMNRLGAKSGSGEGGESATRFKPQPNGDLASSAIKQVASGRFGVTPTYLISAKELEIKMAQGSKPGEGGQIPGHKVTAEIASIRHSVPGVPLISPPPHHDIYSIEDLAQLIYDLKQANPQAKVAVKLVSEFLVGTIASGVAKGYADVIQVSGHEGGTGASPLSSIKNAGTPWELGLAETQRALVTNELRDRVVLRADGGMRSGRDIVIAAMLGAEEYGFGTIAMVATGCIMARQCHLNTCPVGVATQDPALRAKYPGTPEMVVNFMLGVANEVRSILANLGHRCLNDIIGRPELLQPIDLADYPKAGMLDLSEILTPADPTGTQPRYHLQERNNREDIPLDDQILEDAAEAIAQKTSVQLSYSIRNIHRTVGAKLSGEIARHYGDAGLPDRTIQCSFEGSAGQSFGAFCISGVQLVLTGEANDYVGKGMAGGELIIKACTNSVVPNF</sequence>
<comment type="pathway">
    <text evidence="4">Nitrogen metabolism.</text>
</comment>
<dbReference type="InterPro" id="IPR050711">
    <property type="entry name" value="ET-N_metabolism_enzyme"/>
</dbReference>
<keyword evidence="6" id="KW-0028">Amino-acid biosynthesis</keyword>
<dbReference type="PANTHER" id="PTHR11938:SF133">
    <property type="entry name" value="GLUTAMATE SYNTHASE (NADH)"/>
    <property type="match status" value="1"/>
</dbReference>
<evidence type="ECO:0000256" key="10">
    <source>
        <dbReference type="ARBA" id="ARBA00022962"/>
    </source>
</evidence>
<dbReference type="GO" id="GO:0019676">
    <property type="term" value="P:ammonia assimilation cycle"/>
    <property type="evidence" value="ECO:0007669"/>
    <property type="project" value="TreeGrafter"/>
</dbReference>
<dbReference type="Gene3D" id="3.20.20.70">
    <property type="entry name" value="Aldolase class I"/>
    <property type="match status" value="2"/>
</dbReference>
<dbReference type="Pfam" id="PF00310">
    <property type="entry name" value="GATase_2"/>
    <property type="match status" value="1"/>
</dbReference>
<evidence type="ECO:0000259" key="19">
    <source>
        <dbReference type="PROSITE" id="PS51278"/>
    </source>
</evidence>
<dbReference type="InterPro" id="IPR006982">
    <property type="entry name" value="Glu_synth_centr_N"/>
</dbReference>
<feature type="domain" description="Glutamine amidotransferase type-2" evidence="19">
    <location>
        <begin position="11"/>
        <end position="407"/>
    </location>
</feature>
<reference evidence="20" key="1">
    <citation type="submission" date="2023-03" db="EMBL/GenBank/DDBJ databases">
        <authorList>
            <person name="Steffen K."/>
            <person name="Cardenas P."/>
        </authorList>
    </citation>
    <scope>NUCLEOTIDE SEQUENCE</scope>
</reference>
<keyword evidence="14" id="KW-0314">Glutamate biosynthesis</keyword>
<evidence type="ECO:0000256" key="3">
    <source>
        <dbReference type="ARBA" id="ARBA00004802"/>
    </source>
</evidence>
<evidence type="ECO:0000256" key="14">
    <source>
        <dbReference type="ARBA" id="ARBA00023164"/>
    </source>
</evidence>
<evidence type="ECO:0000256" key="15">
    <source>
        <dbReference type="ARBA" id="ARBA00023291"/>
    </source>
</evidence>
<evidence type="ECO:0000256" key="6">
    <source>
        <dbReference type="ARBA" id="ARBA00022605"/>
    </source>
</evidence>
<dbReference type="InterPro" id="IPR029055">
    <property type="entry name" value="Ntn_hydrolases_N"/>
</dbReference>
<evidence type="ECO:0000313" key="20">
    <source>
        <dbReference type="EMBL" id="CAI8040192.1"/>
    </source>
</evidence>
<dbReference type="GO" id="GO:0016041">
    <property type="term" value="F:glutamate synthase (ferredoxin) activity"/>
    <property type="evidence" value="ECO:0007669"/>
    <property type="project" value="UniProtKB-EC"/>
</dbReference>
<dbReference type="CDD" id="cd02808">
    <property type="entry name" value="GltS_FMN"/>
    <property type="match status" value="1"/>
</dbReference>
<evidence type="ECO:0000256" key="2">
    <source>
        <dbReference type="ARBA" id="ARBA00001927"/>
    </source>
</evidence>
<evidence type="ECO:0000256" key="13">
    <source>
        <dbReference type="ARBA" id="ARBA00023014"/>
    </source>
</evidence>
<dbReference type="InterPro" id="IPR017932">
    <property type="entry name" value="GATase_2_dom"/>
</dbReference>
<organism evidence="20 21">
    <name type="scientific">Geodia barretti</name>
    <name type="common">Barrett's horny sponge</name>
    <dbReference type="NCBI Taxonomy" id="519541"/>
    <lineage>
        <taxon>Eukaryota</taxon>
        <taxon>Metazoa</taxon>
        <taxon>Porifera</taxon>
        <taxon>Demospongiae</taxon>
        <taxon>Heteroscleromorpha</taxon>
        <taxon>Tetractinellida</taxon>
        <taxon>Astrophorina</taxon>
        <taxon>Geodiidae</taxon>
        <taxon>Geodia</taxon>
    </lineage>
</organism>
<dbReference type="Pfam" id="PF04898">
    <property type="entry name" value="Glu_syn_central"/>
    <property type="match status" value="1"/>
</dbReference>
<dbReference type="Pfam" id="PF01493">
    <property type="entry name" value="GXGXG"/>
    <property type="match status" value="1"/>
</dbReference>
<dbReference type="InterPro" id="IPR036485">
    <property type="entry name" value="Glu_synth_asu_C_sf"/>
</dbReference>
<comment type="similarity">
    <text evidence="5">Belongs to the glutamate synthase family.</text>
</comment>
<keyword evidence="21" id="KW-1185">Reference proteome</keyword>
<dbReference type="FunFam" id="3.60.20.10:FF:000001">
    <property type="entry name" value="Glutamate synthase, large subunit"/>
    <property type="match status" value="1"/>
</dbReference>
<comment type="pathway">
    <text evidence="16">Amino-acid biosynthesis; L-glutamate biosynthesis via GLT pathway; L-glutamate from 2-oxoglutarate and L-glutamine (ferredoxin route): step 1/1.</text>
</comment>
<dbReference type="FunFam" id="3.20.20.70:FF:000031">
    <property type="entry name" value="Glutamate synthase 1 [NADH]"/>
    <property type="match status" value="1"/>
</dbReference>
<evidence type="ECO:0000256" key="17">
    <source>
        <dbReference type="ARBA" id="ARBA00039085"/>
    </source>
</evidence>
<dbReference type="PROSITE" id="PS51278">
    <property type="entry name" value="GATASE_TYPE_2"/>
    <property type="match status" value="1"/>
</dbReference>
<evidence type="ECO:0000256" key="4">
    <source>
        <dbReference type="ARBA" id="ARBA00004909"/>
    </source>
</evidence>
<dbReference type="EMBL" id="CASHTH010003088">
    <property type="protein sequence ID" value="CAI8040192.1"/>
    <property type="molecule type" value="Genomic_DNA"/>
</dbReference>
<dbReference type="NCBIfam" id="NF008730">
    <property type="entry name" value="PRK11750.1"/>
    <property type="match status" value="1"/>
</dbReference>
<evidence type="ECO:0000256" key="12">
    <source>
        <dbReference type="ARBA" id="ARBA00023004"/>
    </source>
</evidence>
<keyword evidence="10" id="KW-0315">Glutamine amidotransferase</keyword>
<comment type="caution">
    <text evidence="20">The sequence shown here is derived from an EMBL/GenBank/DDBJ whole genome shotgun (WGS) entry which is preliminary data.</text>
</comment>
<evidence type="ECO:0000256" key="1">
    <source>
        <dbReference type="ARBA" id="ARBA00001917"/>
    </source>
</evidence>
<keyword evidence="7" id="KW-0285">Flavoprotein</keyword>
<dbReference type="GO" id="GO:0006537">
    <property type="term" value="P:glutamate biosynthetic process"/>
    <property type="evidence" value="ECO:0007669"/>
    <property type="project" value="UniProtKB-KW"/>
</dbReference>
<keyword evidence="11" id="KW-0560">Oxidoreductase</keyword>
<evidence type="ECO:0000256" key="18">
    <source>
        <dbReference type="SAM" id="MobiDB-lite"/>
    </source>
</evidence>
<dbReference type="InterPro" id="IPR002489">
    <property type="entry name" value="Glu_synth_asu_C"/>
</dbReference>
<keyword evidence="8" id="KW-0288">FMN</keyword>
<proteinExistence type="inferred from homology"/>
<protein>
    <recommendedName>
        <fullName evidence="17">glutamate synthase (ferredoxin)</fullName>
        <ecNumber evidence="17">1.4.7.1</ecNumber>
    </recommendedName>
</protein>
<evidence type="ECO:0000256" key="5">
    <source>
        <dbReference type="ARBA" id="ARBA00009716"/>
    </source>
</evidence>
<keyword evidence="15" id="KW-0003">3Fe-4S</keyword>
<evidence type="ECO:0000256" key="8">
    <source>
        <dbReference type="ARBA" id="ARBA00022643"/>
    </source>
</evidence>
<evidence type="ECO:0000313" key="21">
    <source>
        <dbReference type="Proteomes" id="UP001174909"/>
    </source>
</evidence>
<dbReference type="SUPFAM" id="SSF51395">
    <property type="entry name" value="FMN-linked oxidoreductases"/>
    <property type="match status" value="1"/>
</dbReference>
<comment type="cofactor">
    <cofactor evidence="1">
        <name>FMN</name>
        <dbReference type="ChEBI" id="CHEBI:58210"/>
    </cofactor>
</comment>
<dbReference type="InterPro" id="IPR013785">
    <property type="entry name" value="Aldolase_TIM"/>
</dbReference>
<dbReference type="InterPro" id="IPR002932">
    <property type="entry name" value="Glu_synthdom"/>
</dbReference>
<dbReference type="GO" id="GO:0051538">
    <property type="term" value="F:3 iron, 4 sulfur cluster binding"/>
    <property type="evidence" value="ECO:0007669"/>
    <property type="project" value="UniProtKB-KW"/>
</dbReference>
<comment type="pathway">
    <text evidence="3">Energy metabolism; nitrogen metabolism.</text>
</comment>
<dbReference type="SUPFAM" id="SSF56235">
    <property type="entry name" value="N-terminal nucleophile aminohydrolases (Ntn hydrolases)"/>
    <property type="match status" value="1"/>
</dbReference>
<dbReference type="SUPFAM" id="SSF69336">
    <property type="entry name" value="Alpha subunit of glutamate synthase, C-terminal domain"/>
    <property type="match status" value="1"/>
</dbReference>
<evidence type="ECO:0000256" key="7">
    <source>
        <dbReference type="ARBA" id="ARBA00022630"/>
    </source>
</evidence>
<accession>A0AA35T3A3</accession>
<evidence type="ECO:0000256" key="11">
    <source>
        <dbReference type="ARBA" id="ARBA00023002"/>
    </source>
</evidence>
<dbReference type="GO" id="GO:0046872">
    <property type="term" value="F:metal ion binding"/>
    <property type="evidence" value="ECO:0007669"/>
    <property type="project" value="UniProtKB-KW"/>
</dbReference>
<feature type="region of interest" description="Disordered" evidence="18">
    <location>
        <begin position="893"/>
        <end position="912"/>
    </location>
</feature>
<evidence type="ECO:0000256" key="16">
    <source>
        <dbReference type="ARBA" id="ARBA00037928"/>
    </source>
</evidence>
<dbReference type="EC" id="1.4.7.1" evidence="17"/>